<sequence>MASARGWLLTGEAWLRSVEPHGEDDVVEQIHVEVWQIARSVGHDQAAMQIARVRKAGRPTICYN</sequence>
<dbReference type="AlphaFoldDB" id="N1MUW1"/>
<accession>N1MUW1</accession>
<reference evidence="2" key="2">
    <citation type="submission" date="2013-04" db="EMBL/GenBank/DDBJ databases">
        <title>Bisphenol A degrading Sphingobium sp. strain BiD32.</title>
        <authorList>
            <person name="Nielsen J.L."/>
            <person name="Zhou N.A."/>
            <person name="Kjeldal H."/>
        </authorList>
    </citation>
    <scope>NUCLEOTIDE SEQUENCE [LARGE SCALE GENOMIC DNA]</scope>
    <source>
        <strain evidence="2">BiD32</strain>
    </source>
</reference>
<protein>
    <submittedName>
        <fullName evidence="1">Uncharacterized protein</fullName>
    </submittedName>
</protein>
<evidence type="ECO:0000313" key="1">
    <source>
        <dbReference type="EMBL" id="CCW19417.1"/>
    </source>
</evidence>
<dbReference type="Proteomes" id="UP000013201">
    <property type="component" value="Unassembled WGS sequence"/>
</dbReference>
<evidence type="ECO:0000313" key="2">
    <source>
        <dbReference type="Proteomes" id="UP000013201"/>
    </source>
</evidence>
<name>N1MUW1_9SPHN</name>
<gene>
    <name evidence="1" type="ORF">EBBID32_37830</name>
</gene>
<comment type="caution">
    <text evidence="1">The sequence shown here is derived from an EMBL/GenBank/DDBJ whole genome shotgun (WGS) entry which is preliminary data.</text>
</comment>
<organism evidence="1 2">
    <name type="scientific">Sphingobium indicum BiD32</name>
    <dbReference type="NCBI Taxonomy" id="1301087"/>
    <lineage>
        <taxon>Bacteria</taxon>
        <taxon>Pseudomonadati</taxon>
        <taxon>Pseudomonadota</taxon>
        <taxon>Alphaproteobacteria</taxon>
        <taxon>Sphingomonadales</taxon>
        <taxon>Sphingomonadaceae</taxon>
        <taxon>Sphingobium</taxon>
    </lineage>
</organism>
<reference evidence="1 2" key="1">
    <citation type="submission" date="2013-03" db="EMBL/GenBank/DDBJ databases">
        <authorList>
            <person name="Le V."/>
        </authorList>
    </citation>
    <scope>NUCLEOTIDE SEQUENCE [LARGE SCALE GENOMIC DNA]</scope>
    <source>
        <strain evidence="1 2">BiD32</strain>
    </source>
</reference>
<keyword evidence="2" id="KW-1185">Reference proteome</keyword>
<proteinExistence type="predicted"/>
<dbReference type="EMBL" id="CAVK010000197">
    <property type="protein sequence ID" value="CCW19417.1"/>
    <property type="molecule type" value="Genomic_DNA"/>
</dbReference>